<comment type="caution">
    <text evidence="4">The sequence shown here is derived from an EMBL/GenBank/DDBJ whole genome shotgun (WGS) entry which is preliminary data.</text>
</comment>
<dbReference type="InterPro" id="IPR001789">
    <property type="entry name" value="Sig_transdc_resp-reg_receiver"/>
</dbReference>
<protein>
    <submittedName>
        <fullName evidence="4">HD-like signal output (HDOD) protein/FixJ family two-component response regulator</fullName>
    </submittedName>
</protein>
<proteinExistence type="predicted"/>
<dbReference type="InterPro" id="IPR052340">
    <property type="entry name" value="RNase_Y/CdgJ"/>
</dbReference>
<feature type="domain" description="Response regulatory" evidence="2">
    <location>
        <begin position="4"/>
        <end position="122"/>
    </location>
</feature>
<evidence type="ECO:0000259" key="2">
    <source>
        <dbReference type="PROSITE" id="PS50110"/>
    </source>
</evidence>
<dbReference type="PROSITE" id="PS50110">
    <property type="entry name" value="RESPONSE_REGULATORY"/>
    <property type="match status" value="1"/>
</dbReference>
<dbReference type="Proteomes" id="UP001268036">
    <property type="component" value="Unassembled WGS sequence"/>
</dbReference>
<evidence type="ECO:0000313" key="5">
    <source>
        <dbReference type="Proteomes" id="UP001268036"/>
    </source>
</evidence>
<dbReference type="InterPro" id="IPR011006">
    <property type="entry name" value="CheY-like_superfamily"/>
</dbReference>
<sequence length="401" mass="43736">MPPLILIVDANPWTRDLLKSLVLAVRADALVHEYGHGYQALAELDRRKRCALVIVEGPADCDGLDLLRRIRQRGVQPLQPVILLSDQADAAYVRAALRLAPTAYLVKPYAAEEVLRRLRSLLPPAGEDTYAGQAESMGTLDDYLQRMAAEIDAVPLFADLPSIIQRCRDSASCSLGELETEFGQDPLVTATLIAAANSASQRVGQSCQTLSQALPRLGVGFTLNLVLGLSLRRATRLGHPLLSGRAEGYLHVAQRAADCARLLALRYVREDAERCYTGGLLHRLGELAVLQGLQRWSDGGGLVDEAAVERALARYSLEFSTELQRHWRLPLELRELVAAVHSLHGVLPKPSLILHLAAHAASLTADEEIEALIEHKAGRMLGLEPPVWKLAVSQLKLSSAV</sequence>
<dbReference type="AlphaFoldDB" id="A0AAJ2F0C5"/>
<dbReference type="Pfam" id="PF08668">
    <property type="entry name" value="HDOD"/>
    <property type="match status" value="1"/>
</dbReference>
<dbReference type="SUPFAM" id="SSF109604">
    <property type="entry name" value="HD-domain/PDEase-like"/>
    <property type="match status" value="1"/>
</dbReference>
<dbReference type="CDD" id="cd00156">
    <property type="entry name" value="REC"/>
    <property type="match status" value="1"/>
</dbReference>
<evidence type="ECO:0000259" key="3">
    <source>
        <dbReference type="PROSITE" id="PS51833"/>
    </source>
</evidence>
<organism evidence="4 5">
    <name type="scientific">Pseudomonas oryzihabitans</name>
    <dbReference type="NCBI Taxonomy" id="47885"/>
    <lineage>
        <taxon>Bacteria</taxon>
        <taxon>Pseudomonadati</taxon>
        <taxon>Pseudomonadota</taxon>
        <taxon>Gammaproteobacteria</taxon>
        <taxon>Pseudomonadales</taxon>
        <taxon>Pseudomonadaceae</taxon>
        <taxon>Pseudomonas</taxon>
    </lineage>
</organism>
<dbReference type="Pfam" id="PF00072">
    <property type="entry name" value="Response_reg"/>
    <property type="match status" value="1"/>
</dbReference>
<feature type="domain" description="HDOD" evidence="3">
    <location>
        <begin position="153"/>
        <end position="343"/>
    </location>
</feature>
<dbReference type="PANTHER" id="PTHR33525">
    <property type="match status" value="1"/>
</dbReference>
<dbReference type="InterPro" id="IPR013976">
    <property type="entry name" value="HDOD"/>
</dbReference>
<gene>
    <name evidence="4" type="ORF">QE440_003076</name>
</gene>
<evidence type="ECO:0000256" key="1">
    <source>
        <dbReference type="PROSITE-ProRule" id="PRU00169"/>
    </source>
</evidence>
<evidence type="ECO:0000313" key="4">
    <source>
        <dbReference type="EMBL" id="MDR6235335.1"/>
    </source>
</evidence>
<dbReference type="Gene3D" id="1.10.3210.10">
    <property type="entry name" value="Hypothetical protein af1432"/>
    <property type="match status" value="1"/>
</dbReference>
<dbReference type="PANTHER" id="PTHR33525:SF3">
    <property type="entry name" value="RIBONUCLEASE Y"/>
    <property type="match status" value="1"/>
</dbReference>
<dbReference type="EMBL" id="JAVJAF010000001">
    <property type="protein sequence ID" value="MDR6235335.1"/>
    <property type="molecule type" value="Genomic_DNA"/>
</dbReference>
<name>A0AAJ2F0C5_9PSED</name>
<dbReference type="SMART" id="SM00448">
    <property type="entry name" value="REC"/>
    <property type="match status" value="1"/>
</dbReference>
<accession>A0AAJ2F0C5</accession>
<dbReference type="PROSITE" id="PS51833">
    <property type="entry name" value="HDOD"/>
    <property type="match status" value="1"/>
</dbReference>
<reference evidence="4" key="1">
    <citation type="submission" date="2023-08" db="EMBL/GenBank/DDBJ databases">
        <title>Functional and genomic diversity of the sorghum phyllosphere microbiome.</title>
        <authorList>
            <person name="Shade A."/>
        </authorList>
    </citation>
    <scope>NUCLEOTIDE SEQUENCE</scope>
    <source>
        <strain evidence="4">SORGH_AS_0201</strain>
    </source>
</reference>
<dbReference type="Gene3D" id="3.40.50.2300">
    <property type="match status" value="1"/>
</dbReference>
<dbReference type="SUPFAM" id="SSF52172">
    <property type="entry name" value="CheY-like"/>
    <property type="match status" value="1"/>
</dbReference>
<dbReference type="RefSeq" id="WP_309759856.1">
    <property type="nucleotide sequence ID" value="NZ_JAVJAF010000001.1"/>
</dbReference>
<comment type="caution">
    <text evidence="1">Lacks conserved residue(s) required for the propagation of feature annotation.</text>
</comment>
<dbReference type="GO" id="GO:0000160">
    <property type="term" value="P:phosphorelay signal transduction system"/>
    <property type="evidence" value="ECO:0007669"/>
    <property type="project" value="InterPro"/>
</dbReference>